<keyword evidence="1" id="KW-0812">Transmembrane</keyword>
<dbReference type="EMBL" id="MN739120">
    <property type="protein sequence ID" value="QHS89884.1"/>
    <property type="molecule type" value="Genomic_DNA"/>
</dbReference>
<feature type="transmembrane region" description="Helical" evidence="1">
    <location>
        <begin position="43"/>
        <end position="61"/>
    </location>
</feature>
<feature type="transmembrane region" description="Helical" evidence="1">
    <location>
        <begin position="67"/>
        <end position="85"/>
    </location>
</feature>
<accession>A0A6C0BDK1</accession>
<organism evidence="2">
    <name type="scientific">viral metagenome</name>
    <dbReference type="NCBI Taxonomy" id="1070528"/>
    <lineage>
        <taxon>unclassified sequences</taxon>
        <taxon>metagenomes</taxon>
        <taxon>organismal metagenomes</taxon>
    </lineage>
</organism>
<proteinExistence type="predicted"/>
<evidence type="ECO:0000313" key="2">
    <source>
        <dbReference type="EMBL" id="QHS89884.1"/>
    </source>
</evidence>
<feature type="transmembrane region" description="Helical" evidence="1">
    <location>
        <begin position="97"/>
        <end position="115"/>
    </location>
</feature>
<evidence type="ECO:0000256" key="1">
    <source>
        <dbReference type="SAM" id="Phobius"/>
    </source>
</evidence>
<sequence>MTLIKQIAVTFSYNFLQFLLHLIFLFSSNLIYNSIKEEINPDAWFFVSIIPGFLILIQISIEFKSFNLVFMLFQFIYLFISYFMANYIDNYFKRSFYLIDNLVINLTFIIFYSLYKSFLFIWFKIIKVVVLIVEIMLCYNSKRGQCHLCNKLRNLLLNTSKEVIDGEIISTCYSCDFLICRECYINNFILTNKCKKCGFEKESFNISELTSDQFTEITIKILYELIIFFTDIGLK</sequence>
<name>A0A6C0BDK1_9ZZZZ</name>
<keyword evidence="1" id="KW-1133">Transmembrane helix</keyword>
<protein>
    <submittedName>
        <fullName evidence="2">Uncharacterized protein</fullName>
    </submittedName>
</protein>
<feature type="transmembrane region" description="Helical" evidence="1">
    <location>
        <begin position="121"/>
        <end position="139"/>
    </location>
</feature>
<reference evidence="2" key="1">
    <citation type="journal article" date="2020" name="Nature">
        <title>Giant virus diversity and host interactions through global metagenomics.</title>
        <authorList>
            <person name="Schulz F."/>
            <person name="Roux S."/>
            <person name="Paez-Espino D."/>
            <person name="Jungbluth S."/>
            <person name="Walsh D.A."/>
            <person name="Denef V.J."/>
            <person name="McMahon K.D."/>
            <person name="Konstantinidis K.T."/>
            <person name="Eloe-Fadrosh E.A."/>
            <person name="Kyrpides N.C."/>
            <person name="Woyke T."/>
        </authorList>
    </citation>
    <scope>NUCLEOTIDE SEQUENCE</scope>
    <source>
        <strain evidence="2">GVMAG-M-3300010160-4</strain>
    </source>
</reference>
<feature type="transmembrane region" description="Helical" evidence="1">
    <location>
        <begin position="12"/>
        <end position="31"/>
    </location>
</feature>
<keyword evidence="1" id="KW-0472">Membrane</keyword>
<dbReference type="AlphaFoldDB" id="A0A6C0BDK1"/>